<evidence type="ECO:0000256" key="13">
    <source>
        <dbReference type="ARBA" id="ARBA00023136"/>
    </source>
</evidence>
<dbReference type="GO" id="GO:0005886">
    <property type="term" value="C:plasma membrane"/>
    <property type="evidence" value="ECO:0007669"/>
    <property type="project" value="UniProtKB-SubCell"/>
</dbReference>
<keyword evidence="12" id="KW-0902">Two-component regulatory system</keyword>
<dbReference type="Gene3D" id="1.10.287.130">
    <property type="match status" value="1"/>
</dbReference>
<feature type="transmembrane region" description="Helical" evidence="14">
    <location>
        <begin position="12"/>
        <end position="35"/>
    </location>
</feature>
<evidence type="ECO:0000256" key="14">
    <source>
        <dbReference type="SAM" id="Phobius"/>
    </source>
</evidence>
<dbReference type="PRINTS" id="PR00344">
    <property type="entry name" value="BCTRLSENSOR"/>
</dbReference>
<dbReference type="Pfam" id="PF02518">
    <property type="entry name" value="HATPase_c"/>
    <property type="match status" value="1"/>
</dbReference>
<dbReference type="FunFam" id="1.10.287.130:FF:000001">
    <property type="entry name" value="Two-component sensor histidine kinase"/>
    <property type="match status" value="1"/>
</dbReference>
<organism evidence="17 18">
    <name type="scientific">Anaerobacillus alkalidiazotrophicus</name>
    <dbReference type="NCBI Taxonomy" id="472963"/>
    <lineage>
        <taxon>Bacteria</taxon>
        <taxon>Bacillati</taxon>
        <taxon>Bacillota</taxon>
        <taxon>Bacilli</taxon>
        <taxon>Bacillales</taxon>
        <taxon>Bacillaceae</taxon>
        <taxon>Anaerobacillus</taxon>
    </lineage>
</organism>
<dbReference type="InterPro" id="IPR003594">
    <property type="entry name" value="HATPase_dom"/>
</dbReference>
<evidence type="ECO:0000313" key="18">
    <source>
        <dbReference type="Proteomes" id="UP000180057"/>
    </source>
</evidence>
<dbReference type="GO" id="GO:0005524">
    <property type="term" value="F:ATP binding"/>
    <property type="evidence" value="ECO:0007669"/>
    <property type="project" value="UniProtKB-KW"/>
</dbReference>
<dbReference type="GO" id="GO:0000155">
    <property type="term" value="F:phosphorelay sensor kinase activity"/>
    <property type="evidence" value="ECO:0007669"/>
    <property type="project" value="InterPro"/>
</dbReference>
<evidence type="ECO:0000259" key="16">
    <source>
        <dbReference type="PROSITE" id="PS50885"/>
    </source>
</evidence>
<dbReference type="SUPFAM" id="SSF158472">
    <property type="entry name" value="HAMP domain-like"/>
    <property type="match status" value="1"/>
</dbReference>
<evidence type="ECO:0000256" key="12">
    <source>
        <dbReference type="ARBA" id="ARBA00023012"/>
    </source>
</evidence>
<reference evidence="17 18" key="1">
    <citation type="submission" date="2016-10" db="EMBL/GenBank/DDBJ databases">
        <title>Draft genome sequences of four alkaliphilic bacteria belonging to the Anaerobacillus genus.</title>
        <authorList>
            <person name="Bassil N.M."/>
            <person name="Lloyd J.R."/>
        </authorList>
    </citation>
    <scope>NUCLEOTIDE SEQUENCE [LARGE SCALE GENOMIC DNA]</scope>
    <source>
        <strain evidence="17 18">DSM 22531</strain>
    </source>
</reference>
<dbReference type="SUPFAM" id="SSF47384">
    <property type="entry name" value="Homodimeric domain of signal transducing histidine kinase"/>
    <property type="match status" value="1"/>
</dbReference>
<comment type="subcellular location">
    <subcellularLocation>
        <location evidence="2">Cell membrane</location>
        <topology evidence="2">Multi-pass membrane protein</topology>
    </subcellularLocation>
</comment>
<evidence type="ECO:0000256" key="1">
    <source>
        <dbReference type="ARBA" id="ARBA00000085"/>
    </source>
</evidence>
<keyword evidence="18" id="KW-1185">Reference proteome</keyword>
<name>A0A1S2MA07_9BACI</name>
<sequence>MKKRKVSIFMKLFFTYLISSFAAFILFSFIFYLLFNNNLKQSFLNSMETQQEQVVQILELAYQEENKEAIISTLSIINDQEHRSIFIYDKNGQLLYRFSTLQEPIHIEEEMIYKALQGASVKEFIKDKANPLFIMASPIEANEFDFDEKVVVIALHNYFGVVNGIKGLFLLAGAITIVVTTTFLYTLSKKITAPLREMNHVAMEYAKGDFTNKVKIKSNDEIGQLGKTFNYMANELSSLDLMRKEFVANVSHDMRSPLTSINGFVGALLDGTIPKNQQKRYLYLMKDETERLIKLVNDLLDIARIEAGQVSIQPINYNLSEQIRKLIAKMEPELIKQNIDIEFQGNLDEDIEVFADQNRMDQVFGNLLQNAVNFSPEKGLVTIIINELDHNVMVFIKDQGPGIKKEELKYIWDRFFKVDKARSKKVGTGIGLSIVKHIIDLHQAKIDVKSEVGVGTTFRVTLPRFSLKKNEI</sequence>
<dbReference type="InterPro" id="IPR050398">
    <property type="entry name" value="HssS/ArlS-like"/>
</dbReference>
<evidence type="ECO:0000256" key="9">
    <source>
        <dbReference type="ARBA" id="ARBA00022777"/>
    </source>
</evidence>
<gene>
    <name evidence="17" type="ORF">BKP45_01325</name>
</gene>
<evidence type="ECO:0000256" key="8">
    <source>
        <dbReference type="ARBA" id="ARBA00022741"/>
    </source>
</evidence>
<feature type="domain" description="HAMP" evidence="16">
    <location>
        <begin position="189"/>
        <end position="241"/>
    </location>
</feature>
<keyword evidence="8" id="KW-0547">Nucleotide-binding</keyword>
<proteinExistence type="predicted"/>
<dbReference type="Pfam" id="PF00672">
    <property type="entry name" value="HAMP"/>
    <property type="match status" value="1"/>
</dbReference>
<feature type="domain" description="Histidine kinase" evidence="15">
    <location>
        <begin position="249"/>
        <end position="466"/>
    </location>
</feature>
<comment type="caution">
    <text evidence="17">The sequence shown here is derived from an EMBL/GenBank/DDBJ whole genome shotgun (WGS) entry which is preliminary data.</text>
</comment>
<evidence type="ECO:0000259" key="15">
    <source>
        <dbReference type="PROSITE" id="PS50109"/>
    </source>
</evidence>
<dbReference type="CDD" id="cd00082">
    <property type="entry name" value="HisKA"/>
    <property type="match status" value="1"/>
</dbReference>
<dbReference type="InterPro" id="IPR036097">
    <property type="entry name" value="HisK_dim/P_sf"/>
</dbReference>
<dbReference type="PANTHER" id="PTHR45528">
    <property type="entry name" value="SENSOR HISTIDINE KINASE CPXA"/>
    <property type="match status" value="1"/>
</dbReference>
<dbReference type="PROSITE" id="PS50885">
    <property type="entry name" value="HAMP"/>
    <property type="match status" value="1"/>
</dbReference>
<dbReference type="Gene3D" id="3.30.565.10">
    <property type="entry name" value="Histidine kinase-like ATPase, C-terminal domain"/>
    <property type="match status" value="1"/>
</dbReference>
<evidence type="ECO:0000256" key="2">
    <source>
        <dbReference type="ARBA" id="ARBA00004651"/>
    </source>
</evidence>
<dbReference type="PROSITE" id="PS50109">
    <property type="entry name" value="HIS_KIN"/>
    <property type="match status" value="1"/>
</dbReference>
<dbReference type="SMART" id="SM00388">
    <property type="entry name" value="HisKA"/>
    <property type="match status" value="1"/>
</dbReference>
<evidence type="ECO:0000256" key="5">
    <source>
        <dbReference type="ARBA" id="ARBA00022553"/>
    </source>
</evidence>
<evidence type="ECO:0000256" key="7">
    <source>
        <dbReference type="ARBA" id="ARBA00022692"/>
    </source>
</evidence>
<keyword evidence="6" id="KW-0808">Transferase</keyword>
<dbReference type="EMBL" id="MLQS01000001">
    <property type="protein sequence ID" value="OIJ21444.1"/>
    <property type="molecule type" value="Genomic_DNA"/>
</dbReference>
<evidence type="ECO:0000256" key="10">
    <source>
        <dbReference type="ARBA" id="ARBA00022840"/>
    </source>
</evidence>
<dbReference type="InterPro" id="IPR004358">
    <property type="entry name" value="Sig_transdc_His_kin-like_C"/>
</dbReference>
<keyword evidence="9" id="KW-0418">Kinase</keyword>
<dbReference type="OrthoDB" id="3436at2"/>
<dbReference type="Proteomes" id="UP000180057">
    <property type="component" value="Unassembled WGS sequence"/>
</dbReference>
<keyword evidence="4" id="KW-1003">Cell membrane</keyword>
<dbReference type="Gene3D" id="6.10.340.10">
    <property type="match status" value="1"/>
</dbReference>
<dbReference type="InterPro" id="IPR003660">
    <property type="entry name" value="HAMP_dom"/>
</dbReference>
<evidence type="ECO:0000313" key="17">
    <source>
        <dbReference type="EMBL" id="OIJ21444.1"/>
    </source>
</evidence>
<accession>A0A1S2MA07</accession>
<evidence type="ECO:0000256" key="11">
    <source>
        <dbReference type="ARBA" id="ARBA00022989"/>
    </source>
</evidence>
<comment type="catalytic activity">
    <reaction evidence="1">
        <text>ATP + protein L-histidine = ADP + protein N-phospho-L-histidine.</text>
        <dbReference type="EC" id="2.7.13.3"/>
    </reaction>
</comment>
<dbReference type="CDD" id="cd06225">
    <property type="entry name" value="HAMP"/>
    <property type="match status" value="1"/>
</dbReference>
<dbReference type="SMART" id="SM00304">
    <property type="entry name" value="HAMP"/>
    <property type="match status" value="1"/>
</dbReference>
<keyword evidence="10" id="KW-0067">ATP-binding</keyword>
<dbReference type="EC" id="2.7.13.3" evidence="3"/>
<dbReference type="Pfam" id="PF00512">
    <property type="entry name" value="HisKA"/>
    <property type="match status" value="1"/>
</dbReference>
<dbReference type="STRING" id="472963.BKP45_01325"/>
<evidence type="ECO:0000256" key="3">
    <source>
        <dbReference type="ARBA" id="ARBA00012438"/>
    </source>
</evidence>
<keyword evidence="13 14" id="KW-0472">Membrane</keyword>
<dbReference type="SMART" id="SM00387">
    <property type="entry name" value="HATPase_c"/>
    <property type="match status" value="1"/>
</dbReference>
<evidence type="ECO:0000256" key="6">
    <source>
        <dbReference type="ARBA" id="ARBA00022679"/>
    </source>
</evidence>
<dbReference type="InterPro" id="IPR036890">
    <property type="entry name" value="HATPase_C_sf"/>
</dbReference>
<dbReference type="InterPro" id="IPR003661">
    <property type="entry name" value="HisK_dim/P_dom"/>
</dbReference>
<dbReference type="FunFam" id="3.30.565.10:FF:000006">
    <property type="entry name" value="Sensor histidine kinase WalK"/>
    <property type="match status" value="1"/>
</dbReference>
<dbReference type="PANTHER" id="PTHR45528:SF1">
    <property type="entry name" value="SENSOR HISTIDINE KINASE CPXA"/>
    <property type="match status" value="1"/>
</dbReference>
<dbReference type="AlphaFoldDB" id="A0A1S2MA07"/>
<evidence type="ECO:0000256" key="4">
    <source>
        <dbReference type="ARBA" id="ARBA00022475"/>
    </source>
</evidence>
<keyword evidence="5" id="KW-0597">Phosphoprotein</keyword>
<keyword evidence="7 14" id="KW-0812">Transmembrane</keyword>
<protein>
    <recommendedName>
        <fullName evidence="3">histidine kinase</fullName>
        <ecNumber evidence="3">2.7.13.3</ecNumber>
    </recommendedName>
</protein>
<dbReference type="RefSeq" id="WP_071388058.1">
    <property type="nucleotide sequence ID" value="NZ_MLQS01000001.1"/>
</dbReference>
<feature type="transmembrane region" description="Helical" evidence="14">
    <location>
        <begin position="168"/>
        <end position="188"/>
    </location>
</feature>
<dbReference type="SUPFAM" id="SSF55874">
    <property type="entry name" value="ATPase domain of HSP90 chaperone/DNA topoisomerase II/histidine kinase"/>
    <property type="match status" value="1"/>
</dbReference>
<keyword evidence="11 14" id="KW-1133">Transmembrane helix</keyword>
<dbReference type="InterPro" id="IPR005467">
    <property type="entry name" value="His_kinase_dom"/>
</dbReference>